<dbReference type="PANTHER" id="PTHR30565">
    <property type="entry name" value="PROTEIN YCIF"/>
    <property type="match status" value="1"/>
</dbReference>
<dbReference type="Pfam" id="PF05974">
    <property type="entry name" value="DUF892"/>
    <property type="match status" value="1"/>
</dbReference>
<dbReference type="Proteomes" id="UP000008808">
    <property type="component" value="Chromosome"/>
</dbReference>
<dbReference type="InterPro" id="IPR012347">
    <property type="entry name" value="Ferritin-like"/>
</dbReference>
<dbReference type="InterPro" id="IPR047114">
    <property type="entry name" value="YciF"/>
</dbReference>
<sequence>MATADLEYLYAALLQDMVSADEQSLALTERLRDAATSEDLRDALEDGVCGIGDGLEIARKLAEAHPADDGEFQSDGMAGLVTDTQERVFETDFASGSARDAAILAQYMHLTYYGLAGYRTLAAIASQLGHADEAEDLQTCYENAQDGQDDMIGLLDGEVLEDTA</sequence>
<dbReference type="EMBL" id="CP000157">
    <property type="protein sequence ID" value="ABC64935.1"/>
    <property type="molecule type" value="Genomic_DNA"/>
</dbReference>
<name>Q2N5V6_ERYLH</name>
<dbReference type="STRING" id="314225.ELI_14215"/>
<dbReference type="RefSeq" id="WP_011415757.1">
    <property type="nucleotide sequence ID" value="NC_007722.1"/>
</dbReference>
<dbReference type="HOGENOM" id="CLU_102561_0_1_5"/>
<organism evidence="1 2">
    <name type="scientific">Erythrobacter litoralis (strain HTCC2594)</name>
    <dbReference type="NCBI Taxonomy" id="314225"/>
    <lineage>
        <taxon>Bacteria</taxon>
        <taxon>Pseudomonadati</taxon>
        <taxon>Pseudomonadota</taxon>
        <taxon>Alphaproteobacteria</taxon>
        <taxon>Sphingomonadales</taxon>
        <taxon>Erythrobacteraceae</taxon>
        <taxon>Erythrobacter/Porphyrobacter group</taxon>
        <taxon>Erythrobacter</taxon>
    </lineage>
</organism>
<reference evidence="2" key="1">
    <citation type="journal article" date="2009" name="J. Bacteriol.">
        <title>Complete genome sequence of Erythrobacter litoralis HTCC2594.</title>
        <authorList>
            <person name="Oh H.M."/>
            <person name="Giovannoni S.J."/>
            <person name="Ferriera S."/>
            <person name="Johnson J."/>
            <person name="Cho J.C."/>
        </authorList>
    </citation>
    <scope>NUCLEOTIDE SEQUENCE [LARGE SCALE GENOMIC DNA]</scope>
    <source>
        <strain evidence="2">HTCC2594</strain>
    </source>
</reference>
<dbReference type="Gene3D" id="1.20.1260.10">
    <property type="match status" value="1"/>
</dbReference>
<dbReference type="InterPro" id="IPR009078">
    <property type="entry name" value="Ferritin-like_SF"/>
</dbReference>
<keyword evidence="2" id="KW-1185">Reference proteome</keyword>
<evidence type="ECO:0000313" key="2">
    <source>
        <dbReference type="Proteomes" id="UP000008808"/>
    </source>
</evidence>
<protein>
    <submittedName>
        <fullName evidence="1">Uncharacterized protein</fullName>
    </submittedName>
</protein>
<dbReference type="PANTHER" id="PTHR30565:SF9">
    <property type="entry name" value="PROTEIN YCIF"/>
    <property type="match status" value="1"/>
</dbReference>
<dbReference type="KEGG" id="eli:ELI_14215"/>
<proteinExistence type="predicted"/>
<evidence type="ECO:0000313" key="1">
    <source>
        <dbReference type="EMBL" id="ABC64935.1"/>
    </source>
</evidence>
<dbReference type="OrthoDB" id="9795056at2"/>
<dbReference type="eggNOG" id="COG3685">
    <property type="taxonomic scope" value="Bacteria"/>
</dbReference>
<dbReference type="SUPFAM" id="SSF47240">
    <property type="entry name" value="Ferritin-like"/>
    <property type="match status" value="1"/>
</dbReference>
<accession>Q2N5V6</accession>
<gene>
    <name evidence="1" type="ordered locus">ELI_14215</name>
</gene>
<dbReference type="AlphaFoldDB" id="Q2N5V6"/>
<dbReference type="InterPro" id="IPR010287">
    <property type="entry name" value="DUF892_YciF-like"/>
</dbReference>